<feature type="transmembrane region" description="Helical" evidence="1">
    <location>
        <begin position="27"/>
        <end position="43"/>
    </location>
</feature>
<comment type="caution">
    <text evidence="2">The sequence shown here is derived from an EMBL/GenBank/DDBJ whole genome shotgun (WGS) entry which is preliminary data.</text>
</comment>
<accession>A0ABD6DN48</accession>
<protein>
    <recommendedName>
        <fullName evidence="4">PEP-CTERM protein-sorting domain-containing protein</fullName>
    </recommendedName>
</protein>
<evidence type="ECO:0000256" key="1">
    <source>
        <dbReference type="SAM" id="Phobius"/>
    </source>
</evidence>
<dbReference type="RefSeq" id="WP_256401175.1">
    <property type="nucleotide sequence ID" value="NZ_JANHJR010000003.1"/>
</dbReference>
<sequence>MASTLGWSLLSSGIVTLVLAALPGDDVLWGVLLVVLGIVVMARRL</sequence>
<keyword evidence="1" id="KW-0812">Transmembrane</keyword>
<keyword evidence="3" id="KW-1185">Reference proteome</keyword>
<dbReference type="EMBL" id="JBHUDO010000003">
    <property type="protein sequence ID" value="MFD1646745.1"/>
    <property type="molecule type" value="Genomic_DNA"/>
</dbReference>
<gene>
    <name evidence="2" type="ORF">ACFSBL_13725</name>
</gene>
<dbReference type="Proteomes" id="UP001597034">
    <property type="component" value="Unassembled WGS sequence"/>
</dbReference>
<keyword evidence="1" id="KW-1133">Transmembrane helix</keyword>
<evidence type="ECO:0000313" key="3">
    <source>
        <dbReference type="Proteomes" id="UP001597034"/>
    </source>
</evidence>
<evidence type="ECO:0000313" key="2">
    <source>
        <dbReference type="EMBL" id="MFD1646745.1"/>
    </source>
</evidence>
<dbReference type="AlphaFoldDB" id="A0ABD6DN48"/>
<feature type="transmembrane region" description="Helical" evidence="1">
    <location>
        <begin position="5"/>
        <end position="21"/>
    </location>
</feature>
<keyword evidence="1" id="KW-0472">Membrane</keyword>
<organism evidence="2 3">
    <name type="scientific">Haloarchaeobius litoreus</name>
    <dbReference type="NCBI Taxonomy" id="755306"/>
    <lineage>
        <taxon>Archaea</taxon>
        <taxon>Methanobacteriati</taxon>
        <taxon>Methanobacteriota</taxon>
        <taxon>Stenosarchaea group</taxon>
        <taxon>Halobacteria</taxon>
        <taxon>Halobacteriales</taxon>
        <taxon>Halorubellaceae</taxon>
        <taxon>Haloarchaeobius</taxon>
    </lineage>
</organism>
<proteinExistence type="predicted"/>
<name>A0ABD6DN48_9EURY</name>
<evidence type="ECO:0008006" key="4">
    <source>
        <dbReference type="Google" id="ProtNLM"/>
    </source>
</evidence>
<reference evidence="2 3" key="1">
    <citation type="journal article" date="2019" name="Int. J. Syst. Evol. Microbiol.">
        <title>The Global Catalogue of Microorganisms (GCM) 10K type strain sequencing project: providing services to taxonomists for standard genome sequencing and annotation.</title>
        <authorList>
            <consortium name="The Broad Institute Genomics Platform"/>
            <consortium name="The Broad Institute Genome Sequencing Center for Infectious Disease"/>
            <person name="Wu L."/>
            <person name="Ma J."/>
        </authorList>
    </citation>
    <scope>NUCLEOTIDE SEQUENCE [LARGE SCALE GENOMIC DNA]</scope>
    <source>
        <strain evidence="2 3">CGMCC 1.10390</strain>
    </source>
</reference>